<evidence type="ECO:0000256" key="3">
    <source>
        <dbReference type="ARBA" id="ARBA00022448"/>
    </source>
</evidence>
<keyword evidence="8" id="KW-0408">Iron</keyword>
<dbReference type="SUPFAM" id="SSF48695">
    <property type="entry name" value="Multiheme cytochromes"/>
    <property type="match status" value="1"/>
</dbReference>
<dbReference type="InterPro" id="IPR036280">
    <property type="entry name" value="Multihaem_cyt_sf"/>
</dbReference>
<evidence type="ECO:0000256" key="2">
    <source>
        <dbReference type="ARBA" id="ARBA00015978"/>
    </source>
</evidence>
<evidence type="ECO:0000256" key="4">
    <source>
        <dbReference type="ARBA" id="ARBA00022531"/>
    </source>
</evidence>
<comment type="function">
    <text evidence="1">The reaction center of purple bacteria contains a tightly bound cytochrome molecule which re-reduces the photo oxidized primary electron donor.</text>
</comment>
<reference evidence="9" key="2">
    <citation type="submission" date="2020-09" db="EMBL/GenBank/DDBJ databases">
        <authorList>
            <person name="Sun Q."/>
            <person name="Zhou Y."/>
        </authorList>
    </citation>
    <scope>NUCLEOTIDE SEQUENCE</scope>
    <source>
        <strain evidence="9">CGMCC 1.15448</strain>
    </source>
</reference>
<dbReference type="AlphaFoldDB" id="A0A8J2XUE4"/>
<evidence type="ECO:0000313" key="10">
    <source>
        <dbReference type="Proteomes" id="UP000607559"/>
    </source>
</evidence>
<protein>
    <recommendedName>
        <fullName evidence="2">Photosynthetic reaction center cytochrome c subunit</fullName>
    </recommendedName>
</protein>
<evidence type="ECO:0000256" key="1">
    <source>
        <dbReference type="ARBA" id="ARBA00003196"/>
    </source>
</evidence>
<keyword evidence="3" id="KW-0813">Transport</keyword>
<keyword evidence="7" id="KW-0249">Electron transport</keyword>
<keyword evidence="5" id="KW-0349">Heme</keyword>
<dbReference type="GO" id="GO:0009055">
    <property type="term" value="F:electron transfer activity"/>
    <property type="evidence" value="ECO:0007669"/>
    <property type="project" value="InterPro"/>
</dbReference>
<keyword evidence="10" id="KW-1185">Reference proteome</keyword>
<dbReference type="GO" id="GO:0030077">
    <property type="term" value="C:plasma membrane light-harvesting complex"/>
    <property type="evidence" value="ECO:0007669"/>
    <property type="project" value="InterPro"/>
</dbReference>
<evidence type="ECO:0000313" key="9">
    <source>
        <dbReference type="EMBL" id="GGB09999.1"/>
    </source>
</evidence>
<dbReference type="Gene3D" id="1.10.468.10">
    <property type="entry name" value="Photosynthetic Reaction Center, subunit C, domain 2"/>
    <property type="match status" value="1"/>
</dbReference>
<name>A0A8J2XUE4_9BACT</name>
<dbReference type="GO" id="GO:0020037">
    <property type="term" value="F:heme binding"/>
    <property type="evidence" value="ECO:0007669"/>
    <property type="project" value="InterPro"/>
</dbReference>
<proteinExistence type="predicted"/>
<dbReference type="GO" id="GO:0005506">
    <property type="term" value="F:iron ion binding"/>
    <property type="evidence" value="ECO:0007669"/>
    <property type="project" value="InterPro"/>
</dbReference>
<dbReference type="NCBIfam" id="NF033196">
    <property type="entry name" value="c_type_nonphoto"/>
    <property type="match status" value="1"/>
</dbReference>
<keyword evidence="6" id="KW-0479">Metal-binding</keyword>
<evidence type="ECO:0000256" key="6">
    <source>
        <dbReference type="ARBA" id="ARBA00022723"/>
    </source>
</evidence>
<comment type="caution">
    <text evidence="9">The sequence shown here is derived from an EMBL/GenBank/DDBJ whole genome shotgun (WGS) entry which is preliminary data.</text>
</comment>
<dbReference type="InterPro" id="IPR023119">
    <property type="entry name" value="Multihaem_cyt_PRC_cyt_su-like"/>
</dbReference>
<reference evidence="9" key="1">
    <citation type="journal article" date="2014" name="Int. J. Syst. Evol. Microbiol.">
        <title>Complete genome sequence of Corynebacterium casei LMG S-19264T (=DSM 44701T), isolated from a smear-ripened cheese.</title>
        <authorList>
            <consortium name="US DOE Joint Genome Institute (JGI-PGF)"/>
            <person name="Walter F."/>
            <person name="Albersmeier A."/>
            <person name="Kalinowski J."/>
            <person name="Ruckert C."/>
        </authorList>
    </citation>
    <scope>NUCLEOTIDE SEQUENCE</scope>
    <source>
        <strain evidence="9">CGMCC 1.15448</strain>
    </source>
</reference>
<organism evidence="9 10">
    <name type="scientific">Puia dinghuensis</name>
    <dbReference type="NCBI Taxonomy" id="1792502"/>
    <lineage>
        <taxon>Bacteria</taxon>
        <taxon>Pseudomonadati</taxon>
        <taxon>Bacteroidota</taxon>
        <taxon>Chitinophagia</taxon>
        <taxon>Chitinophagales</taxon>
        <taxon>Chitinophagaceae</taxon>
        <taxon>Puia</taxon>
    </lineage>
</organism>
<dbReference type="EMBL" id="BMJC01000004">
    <property type="protein sequence ID" value="GGB09999.1"/>
    <property type="molecule type" value="Genomic_DNA"/>
</dbReference>
<dbReference type="Pfam" id="PF02276">
    <property type="entry name" value="CytoC_RC"/>
    <property type="match status" value="1"/>
</dbReference>
<dbReference type="InterPro" id="IPR003158">
    <property type="entry name" value="Photosyn_RC_cyt_c-su"/>
</dbReference>
<dbReference type="GO" id="GO:0019684">
    <property type="term" value="P:photosynthesis, light reaction"/>
    <property type="evidence" value="ECO:0007669"/>
    <property type="project" value="InterPro"/>
</dbReference>
<evidence type="ECO:0000256" key="5">
    <source>
        <dbReference type="ARBA" id="ARBA00022617"/>
    </source>
</evidence>
<keyword evidence="4" id="KW-0602">Photosynthesis</keyword>
<sequence>MLHHKKFFVITALFGLMIIGMAAVRPQDDPKPKHNFKVLPKDISHDDLDKVMDAWKAALGVKCNFCHAPSADSTSHHLDFASDAKPEKNIARHMYKMTARINKKYFSFDKDDIRNSIPAISCVTCHRGSPHPGEVK</sequence>
<gene>
    <name evidence="9" type="ORF">GCM10011511_36930</name>
</gene>
<accession>A0A8J2XUE4</accession>
<dbReference type="Proteomes" id="UP000607559">
    <property type="component" value="Unassembled WGS sequence"/>
</dbReference>
<evidence type="ECO:0000256" key="8">
    <source>
        <dbReference type="ARBA" id="ARBA00023004"/>
    </source>
</evidence>
<evidence type="ECO:0000256" key="7">
    <source>
        <dbReference type="ARBA" id="ARBA00022982"/>
    </source>
</evidence>
<dbReference type="RefSeq" id="WP_188934423.1">
    <property type="nucleotide sequence ID" value="NZ_BMJC01000004.1"/>
</dbReference>